<protein>
    <submittedName>
        <fullName evidence="3">PAS domain S-box-containing protein</fullName>
    </submittedName>
</protein>
<dbReference type="SUPFAM" id="SSF47384">
    <property type="entry name" value="Homodimeric domain of signal transducing histidine kinase"/>
    <property type="match status" value="1"/>
</dbReference>
<dbReference type="CDD" id="cd00130">
    <property type="entry name" value="PAS"/>
    <property type="match status" value="1"/>
</dbReference>
<keyword evidence="1" id="KW-0175">Coiled coil</keyword>
<proteinExistence type="predicted"/>
<keyword evidence="4" id="KW-1185">Reference proteome</keyword>
<dbReference type="NCBIfam" id="TIGR00229">
    <property type="entry name" value="sensory_box"/>
    <property type="match status" value="1"/>
</dbReference>
<dbReference type="InterPro" id="IPR000014">
    <property type="entry name" value="PAS"/>
</dbReference>
<gene>
    <name evidence="3" type="ORF">SAMN06297358_3979</name>
</gene>
<dbReference type="PROSITE" id="PS50112">
    <property type="entry name" value="PAS"/>
    <property type="match status" value="1"/>
</dbReference>
<evidence type="ECO:0000313" key="4">
    <source>
        <dbReference type="Proteomes" id="UP000219281"/>
    </source>
</evidence>
<dbReference type="AlphaFoldDB" id="A0A286AEE2"/>
<dbReference type="InterPro" id="IPR036097">
    <property type="entry name" value="HisK_dim/P_sf"/>
</dbReference>
<name>A0A286AEE2_9SPHI</name>
<feature type="domain" description="PAS" evidence="2">
    <location>
        <begin position="262"/>
        <end position="319"/>
    </location>
</feature>
<dbReference type="Pfam" id="PF13426">
    <property type="entry name" value="PAS_9"/>
    <property type="match status" value="1"/>
</dbReference>
<organism evidence="3 4">
    <name type="scientific">Pedobacter xixiisoli</name>
    <dbReference type="NCBI Taxonomy" id="1476464"/>
    <lineage>
        <taxon>Bacteria</taxon>
        <taxon>Pseudomonadati</taxon>
        <taxon>Bacteroidota</taxon>
        <taxon>Sphingobacteriia</taxon>
        <taxon>Sphingobacteriales</taxon>
        <taxon>Sphingobacteriaceae</taxon>
        <taxon>Pedobacter</taxon>
    </lineage>
</organism>
<dbReference type="Gene3D" id="1.10.287.130">
    <property type="match status" value="1"/>
</dbReference>
<dbReference type="PANTHER" id="PTHR43102">
    <property type="entry name" value="SLR1143 PROTEIN"/>
    <property type="match status" value="1"/>
</dbReference>
<dbReference type="Proteomes" id="UP000219281">
    <property type="component" value="Unassembled WGS sequence"/>
</dbReference>
<dbReference type="PANTHER" id="PTHR43102:SF2">
    <property type="entry name" value="GAF DOMAIN-CONTAINING PROTEIN"/>
    <property type="match status" value="1"/>
</dbReference>
<accession>A0A286AEE2</accession>
<dbReference type="GO" id="GO:0000155">
    <property type="term" value="F:phosphorelay sensor kinase activity"/>
    <property type="evidence" value="ECO:0007669"/>
    <property type="project" value="InterPro"/>
</dbReference>
<dbReference type="InterPro" id="IPR003018">
    <property type="entry name" value="GAF"/>
</dbReference>
<dbReference type="InterPro" id="IPR035965">
    <property type="entry name" value="PAS-like_dom_sf"/>
</dbReference>
<dbReference type="SUPFAM" id="SSF55785">
    <property type="entry name" value="PYP-like sensor domain (PAS domain)"/>
    <property type="match status" value="1"/>
</dbReference>
<feature type="coiled-coil region" evidence="1">
    <location>
        <begin position="157"/>
        <end position="191"/>
    </location>
</feature>
<sequence>MEETIDKAAEITAQLQKIRDFLRHNDAIVEELKHILKLAKDTCNKPISIISLSEDGSSWLNSSSEIELKLNDAELTFCRAAITTDEPVIIEDTTNLSRAFTLEIPENTKIRFYAGVALTTNDGIKIGTLCLIDVKANHLDHIQLRILKSLAQQIMYVIESRMVEKELNKRLQELEEKNQSLRAIAQLQSHEIRQPFSSVLGLLNLAEIDAVVMDKTWLKMITDVAKILDTKIRSVVHEATGTTDIKLFRYNNMVGEIEDYAILLLDIQGNVENWNKGAEKIKGYKTSEIVGRNFSIFYNNQQQMERLPQQMLETARKFGVARDEGYRTRKDNTEFMARVVITAVHNERKEIVGFTKVTRDITNEKPPIKVSA</sequence>
<dbReference type="Gene3D" id="3.30.450.20">
    <property type="entry name" value="PAS domain"/>
    <property type="match status" value="1"/>
</dbReference>
<evidence type="ECO:0000259" key="2">
    <source>
        <dbReference type="PROSITE" id="PS50112"/>
    </source>
</evidence>
<reference evidence="4" key="1">
    <citation type="submission" date="2017-09" db="EMBL/GenBank/DDBJ databases">
        <authorList>
            <person name="Varghese N."/>
            <person name="Submissions S."/>
        </authorList>
    </citation>
    <scope>NUCLEOTIDE SEQUENCE [LARGE SCALE GENOMIC DNA]</scope>
    <source>
        <strain evidence="4">CGMCC 1.12803</strain>
    </source>
</reference>
<dbReference type="Gene3D" id="3.30.450.40">
    <property type="match status" value="1"/>
</dbReference>
<dbReference type="Pfam" id="PF01590">
    <property type="entry name" value="GAF"/>
    <property type="match status" value="1"/>
</dbReference>
<dbReference type="EMBL" id="OCMT01000004">
    <property type="protein sequence ID" value="SOD20265.1"/>
    <property type="molecule type" value="Genomic_DNA"/>
</dbReference>
<evidence type="ECO:0000313" key="3">
    <source>
        <dbReference type="EMBL" id="SOD20265.1"/>
    </source>
</evidence>
<dbReference type="RefSeq" id="WP_097133733.1">
    <property type="nucleotide sequence ID" value="NZ_OCMT01000004.1"/>
</dbReference>
<dbReference type="InterPro" id="IPR029016">
    <property type="entry name" value="GAF-like_dom_sf"/>
</dbReference>
<dbReference type="OrthoDB" id="741455at2"/>
<evidence type="ECO:0000256" key="1">
    <source>
        <dbReference type="SAM" id="Coils"/>
    </source>
</evidence>
<dbReference type="SUPFAM" id="SSF55781">
    <property type="entry name" value="GAF domain-like"/>
    <property type="match status" value="1"/>
</dbReference>